<reference evidence="1" key="2">
    <citation type="submission" date="2020-06" db="EMBL/GenBank/DDBJ databases">
        <title>Helianthus annuus Genome sequencing and assembly Release 2.</title>
        <authorList>
            <person name="Gouzy J."/>
            <person name="Langlade N."/>
            <person name="Munos S."/>
        </authorList>
    </citation>
    <scope>NUCLEOTIDE SEQUENCE</scope>
    <source>
        <tissue evidence="1">Leaves</tissue>
    </source>
</reference>
<accession>A0A9K3HTJ1</accession>
<organism evidence="1 2">
    <name type="scientific">Helianthus annuus</name>
    <name type="common">Common sunflower</name>
    <dbReference type="NCBI Taxonomy" id="4232"/>
    <lineage>
        <taxon>Eukaryota</taxon>
        <taxon>Viridiplantae</taxon>
        <taxon>Streptophyta</taxon>
        <taxon>Embryophyta</taxon>
        <taxon>Tracheophyta</taxon>
        <taxon>Spermatophyta</taxon>
        <taxon>Magnoliopsida</taxon>
        <taxon>eudicotyledons</taxon>
        <taxon>Gunneridae</taxon>
        <taxon>Pentapetalae</taxon>
        <taxon>asterids</taxon>
        <taxon>campanulids</taxon>
        <taxon>Asterales</taxon>
        <taxon>Asteraceae</taxon>
        <taxon>Asteroideae</taxon>
        <taxon>Heliantheae alliance</taxon>
        <taxon>Heliantheae</taxon>
        <taxon>Helianthus</taxon>
    </lineage>
</organism>
<evidence type="ECO:0000313" key="1">
    <source>
        <dbReference type="EMBL" id="KAF5784398.1"/>
    </source>
</evidence>
<evidence type="ECO:0000313" key="2">
    <source>
        <dbReference type="Proteomes" id="UP000215914"/>
    </source>
</evidence>
<gene>
    <name evidence="1" type="ORF">HanXRQr2_Chr11g0519111</name>
</gene>
<sequence length="40" mass="4547">MFPTSACFFFQGTFPPCSKIITNFTFGYNMCYCSDSSNIQ</sequence>
<protein>
    <submittedName>
        <fullName evidence="1">Uncharacterized protein</fullName>
    </submittedName>
</protein>
<reference evidence="1" key="1">
    <citation type="journal article" date="2017" name="Nature">
        <title>The sunflower genome provides insights into oil metabolism, flowering and Asterid evolution.</title>
        <authorList>
            <person name="Badouin H."/>
            <person name="Gouzy J."/>
            <person name="Grassa C.J."/>
            <person name="Murat F."/>
            <person name="Staton S.E."/>
            <person name="Cottret L."/>
            <person name="Lelandais-Briere C."/>
            <person name="Owens G.L."/>
            <person name="Carrere S."/>
            <person name="Mayjonade B."/>
            <person name="Legrand L."/>
            <person name="Gill N."/>
            <person name="Kane N.C."/>
            <person name="Bowers J.E."/>
            <person name="Hubner S."/>
            <person name="Bellec A."/>
            <person name="Berard A."/>
            <person name="Berges H."/>
            <person name="Blanchet N."/>
            <person name="Boniface M.C."/>
            <person name="Brunel D."/>
            <person name="Catrice O."/>
            <person name="Chaidir N."/>
            <person name="Claudel C."/>
            <person name="Donnadieu C."/>
            <person name="Faraut T."/>
            <person name="Fievet G."/>
            <person name="Helmstetter N."/>
            <person name="King M."/>
            <person name="Knapp S.J."/>
            <person name="Lai Z."/>
            <person name="Le Paslier M.C."/>
            <person name="Lippi Y."/>
            <person name="Lorenzon L."/>
            <person name="Mandel J.R."/>
            <person name="Marage G."/>
            <person name="Marchand G."/>
            <person name="Marquand E."/>
            <person name="Bret-Mestries E."/>
            <person name="Morien E."/>
            <person name="Nambeesan S."/>
            <person name="Nguyen T."/>
            <person name="Pegot-Espagnet P."/>
            <person name="Pouilly N."/>
            <person name="Raftis F."/>
            <person name="Sallet E."/>
            <person name="Schiex T."/>
            <person name="Thomas J."/>
            <person name="Vandecasteele C."/>
            <person name="Vares D."/>
            <person name="Vear F."/>
            <person name="Vautrin S."/>
            <person name="Crespi M."/>
            <person name="Mangin B."/>
            <person name="Burke J.M."/>
            <person name="Salse J."/>
            <person name="Munos S."/>
            <person name="Vincourt P."/>
            <person name="Rieseberg L.H."/>
            <person name="Langlade N.B."/>
        </authorList>
    </citation>
    <scope>NUCLEOTIDE SEQUENCE</scope>
    <source>
        <tissue evidence="1">Leaves</tissue>
    </source>
</reference>
<dbReference type="AlphaFoldDB" id="A0A9K3HTJ1"/>
<dbReference type="Gramene" id="mRNA:HanXRQr2_Chr11g0519111">
    <property type="protein sequence ID" value="mRNA:HanXRQr2_Chr11g0519111"/>
    <property type="gene ID" value="HanXRQr2_Chr11g0519111"/>
</dbReference>
<name>A0A9K3HTJ1_HELAN</name>
<keyword evidence="2" id="KW-1185">Reference proteome</keyword>
<comment type="caution">
    <text evidence="1">The sequence shown here is derived from an EMBL/GenBank/DDBJ whole genome shotgun (WGS) entry which is preliminary data.</text>
</comment>
<dbReference type="Proteomes" id="UP000215914">
    <property type="component" value="Unassembled WGS sequence"/>
</dbReference>
<proteinExistence type="predicted"/>
<dbReference type="EMBL" id="MNCJ02000326">
    <property type="protein sequence ID" value="KAF5784398.1"/>
    <property type="molecule type" value="Genomic_DNA"/>
</dbReference>